<evidence type="ECO:0000313" key="1">
    <source>
        <dbReference type="EMBL" id="BBC32025.1"/>
    </source>
</evidence>
<reference evidence="1 2" key="1">
    <citation type="journal article" date="2010" name="ChemBioChem">
        <title>Cloning and characterization of the biosynthetic gene cluster of 16-membered macrolide antibiotic FD-891: involvement of a dual functional cytochrome P450 monooxygenase catalyzing epoxidation and hydroxylation.</title>
        <authorList>
            <person name="Kudo F."/>
            <person name="Motegi A."/>
            <person name="Mizoue K."/>
            <person name="Eguchi T."/>
        </authorList>
    </citation>
    <scope>NUCLEOTIDE SEQUENCE [LARGE SCALE GENOMIC DNA]</scope>
    <source>
        <strain evidence="1 2">A-8890</strain>
    </source>
</reference>
<dbReference type="Proteomes" id="UP001321542">
    <property type="component" value="Chromosome"/>
</dbReference>
<organism evidence="1 2">
    <name type="scientific">Streptomyces graminofaciens</name>
    <dbReference type="NCBI Taxonomy" id="68212"/>
    <lineage>
        <taxon>Bacteria</taxon>
        <taxon>Bacillati</taxon>
        <taxon>Actinomycetota</taxon>
        <taxon>Actinomycetes</taxon>
        <taxon>Kitasatosporales</taxon>
        <taxon>Streptomycetaceae</taxon>
        <taxon>Streptomyces</taxon>
    </lineage>
</organism>
<name>A0ABM7F7W2_9ACTN</name>
<protein>
    <submittedName>
        <fullName evidence="1">Uncharacterized protein</fullName>
    </submittedName>
</protein>
<accession>A0ABM7F7W2</accession>
<proteinExistence type="predicted"/>
<reference evidence="1 2" key="2">
    <citation type="journal article" date="2023" name="ChemBioChem">
        <title>Acyltransferase Domain Exchange between Two Independent Type I Polyketide Synthases in the Same Producer Strain of Macrolide Antibiotics.</title>
        <authorList>
            <person name="Kudo F."/>
            <person name="Kishikawa K."/>
            <person name="Tsuboi K."/>
            <person name="Kido T."/>
            <person name="Usui T."/>
            <person name="Hashimoto J."/>
            <person name="Shin-Ya K."/>
            <person name="Miyanaga A."/>
            <person name="Eguchi T."/>
        </authorList>
    </citation>
    <scope>NUCLEOTIDE SEQUENCE [LARGE SCALE GENOMIC DNA]</scope>
    <source>
        <strain evidence="1 2">A-8890</strain>
    </source>
</reference>
<sequence>MGPFKVSLVLGARREKRYRVNDVMSCGLRQEQMSEPAVGWTRGVVRTLLTIIVA</sequence>
<dbReference type="EMBL" id="AP018448">
    <property type="protein sequence ID" value="BBC32025.1"/>
    <property type="molecule type" value="Genomic_DNA"/>
</dbReference>
<keyword evidence="2" id="KW-1185">Reference proteome</keyword>
<evidence type="ECO:0000313" key="2">
    <source>
        <dbReference type="Proteomes" id="UP001321542"/>
    </source>
</evidence>
<gene>
    <name evidence="1" type="ORF">SGFS_033190</name>
</gene>